<accession>A0A1Y1JQH1</accession>
<keyword evidence="4" id="KW-1185">Reference proteome</keyword>
<dbReference type="OrthoDB" id="389242at2759"/>
<sequence length="878" mass="102918">MSKNEAFHFDEFVGQVCSMSATLQKTELHKFYSSLDGEEVKNGATSEICDEQGKEKLRGLCHRIERIFNQWDKICSFSEQYKGKCCDYVNYWLYGKIAQERITFPDVAWIYNKISEILYKNHLKNEDNKYLCKDEIKIVISKDELKNKKLLYDFLEYYDHIKALLSTYAENKKSYCTYISYIFSLYKKLEEDRKHGLSHRYNNELELFRKKINDESSLILLKEKCNIYSSYSEKPKSADASSSLQGNNEESYIRREKSPDYVEYTDYLKSEYENVINDLTPSAIYKELSNDVNDDVRNDGSNLNDQNYIYTYCDSLSGDIKTICQQMVRNLKGLSDINKLKEENHRDRCTYLNFWIYDKLGKSYKNTDKNILDISEFSDIFDANIKVNNYLIKEDFDKNYYLNVQQRPPRQNKTHASAQTSDNTAKSEVLSDNNGAHTLLKPREPIKSKINVKTIEPGKISKPLKSHEPKDGDVEPNTGILNFNEKKTPEPFKLINYEALTKYNPCFFNYNCRFNECREMKHIYEYFKNYDEIKNKIICNNMNNNKYMPYLKYISLLHKNHKDECCSWGAELCPSYFLYCDESYDPQKLLSALESRNEEKCKEIIESIKHNSSKYVQHVNPNSEENMFIKYFTCSKVTNSNFEKSGLRCQQRWHIPHINNQHHSGRSIYKKQSNEKGLDGKKITINRKSVNVVLLTDPHAKITGQNITDTSTVKNGYTLFPEVQGLARQSYIKEAEIACTNGATKPGMEEYCKTSRAYNNQVKSEKFQSKNNMQGNGEKNWGENIFPIDISSANSILQNLPFRIGVVILIALGTIFVFFLYYKFTPFGSWLRYRIKGGRRKKKYIHYRKPNEESSNSFEDYMPQHPPKKRINIVYKNS</sequence>
<dbReference type="Proteomes" id="UP000195521">
    <property type="component" value="Unassembled WGS sequence"/>
</dbReference>
<dbReference type="GeneID" id="39745258"/>
<proteinExistence type="predicted"/>
<evidence type="ECO:0000313" key="4">
    <source>
        <dbReference type="Proteomes" id="UP000195521"/>
    </source>
</evidence>
<gene>
    <name evidence="3" type="ORF">PGO_003040</name>
</gene>
<dbReference type="Pfam" id="PF05795">
    <property type="entry name" value="Plasmodium_Vir"/>
    <property type="match status" value="3"/>
</dbReference>
<evidence type="ECO:0000256" key="2">
    <source>
        <dbReference type="SAM" id="Phobius"/>
    </source>
</evidence>
<evidence type="ECO:0000313" key="3">
    <source>
        <dbReference type="EMBL" id="GAW84450.1"/>
    </source>
</evidence>
<dbReference type="InterPro" id="IPR008780">
    <property type="entry name" value="Plasmodium_Vir"/>
</dbReference>
<feature type="transmembrane region" description="Helical" evidence="2">
    <location>
        <begin position="800"/>
        <end position="822"/>
    </location>
</feature>
<reference evidence="4" key="1">
    <citation type="submission" date="2017-04" db="EMBL/GenBank/DDBJ databases">
        <title>Plasmodium gonderi genome.</title>
        <authorList>
            <person name="Arisue N."/>
            <person name="Honma H."/>
            <person name="Kawai S."/>
            <person name="Tougan T."/>
            <person name="Tanabe K."/>
            <person name="Horii T."/>
        </authorList>
    </citation>
    <scope>NUCLEOTIDE SEQUENCE [LARGE SCALE GENOMIC DNA]</scope>
    <source>
        <strain evidence="4">ATCC 30045</strain>
    </source>
</reference>
<feature type="region of interest" description="Disordered" evidence="1">
    <location>
        <begin position="460"/>
        <end position="481"/>
    </location>
</feature>
<comment type="caution">
    <text evidence="3">The sequence shown here is derived from an EMBL/GenBank/DDBJ whole genome shotgun (WGS) entry which is preliminary data.</text>
</comment>
<dbReference type="RefSeq" id="XP_028547039.1">
    <property type="nucleotide sequence ID" value="XM_028691238.1"/>
</dbReference>
<keyword evidence="2" id="KW-0812">Transmembrane</keyword>
<feature type="region of interest" description="Disordered" evidence="1">
    <location>
        <begin position="233"/>
        <end position="252"/>
    </location>
</feature>
<dbReference type="OMA" id="FNECREM"/>
<keyword evidence="2" id="KW-0472">Membrane</keyword>
<keyword evidence="2" id="KW-1133">Transmembrane helix</keyword>
<feature type="compositionally biased region" description="Polar residues" evidence="1">
    <location>
        <begin position="239"/>
        <end position="250"/>
    </location>
</feature>
<feature type="compositionally biased region" description="Polar residues" evidence="1">
    <location>
        <begin position="406"/>
        <end position="436"/>
    </location>
</feature>
<dbReference type="AlphaFoldDB" id="A0A1Y1JQH1"/>
<dbReference type="EMBL" id="BDQF01000333">
    <property type="protein sequence ID" value="GAW84450.1"/>
    <property type="molecule type" value="Genomic_DNA"/>
</dbReference>
<name>A0A1Y1JQH1_PLAGO</name>
<evidence type="ECO:0000256" key="1">
    <source>
        <dbReference type="SAM" id="MobiDB-lite"/>
    </source>
</evidence>
<feature type="region of interest" description="Disordered" evidence="1">
    <location>
        <begin position="406"/>
        <end position="443"/>
    </location>
</feature>
<protein>
    <submittedName>
        <fullName evidence="3">Variable surface protein</fullName>
    </submittedName>
</protein>
<organism evidence="3 4">
    <name type="scientific">Plasmodium gonderi</name>
    <dbReference type="NCBI Taxonomy" id="77519"/>
    <lineage>
        <taxon>Eukaryota</taxon>
        <taxon>Sar</taxon>
        <taxon>Alveolata</taxon>
        <taxon>Apicomplexa</taxon>
        <taxon>Aconoidasida</taxon>
        <taxon>Haemosporida</taxon>
        <taxon>Plasmodiidae</taxon>
        <taxon>Plasmodium</taxon>
        <taxon>Plasmodium (Plasmodium)</taxon>
    </lineage>
</organism>